<comment type="caution">
    <text evidence="10">The sequence shown here is derived from an EMBL/GenBank/DDBJ whole genome shotgun (WGS) entry which is preliminary data.</text>
</comment>
<dbReference type="InterPro" id="IPR037066">
    <property type="entry name" value="Plug_dom_sf"/>
</dbReference>
<evidence type="ECO:0000256" key="3">
    <source>
        <dbReference type="ARBA" id="ARBA00022452"/>
    </source>
</evidence>
<dbReference type="Pfam" id="PF13715">
    <property type="entry name" value="CarbopepD_reg_2"/>
    <property type="match status" value="1"/>
</dbReference>
<keyword evidence="11" id="KW-1185">Reference proteome</keyword>
<comment type="similarity">
    <text evidence="7">Belongs to the TonB-dependent receptor family.</text>
</comment>
<dbReference type="Pfam" id="PF07715">
    <property type="entry name" value="Plug"/>
    <property type="match status" value="1"/>
</dbReference>
<dbReference type="EMBL" id="BAABEY010000025">
    <property type="protein sequence ID" value="GAA4441554.1"/>
    <property type="molecule type" value="Genomic_DNA"/>
</dbReference>
<dbReference type="Gene3D" id="2.170.130.10">
    <property type="entry name" value="TonB-dependent receptor, plug domain"/>
    <property type="match status" value="1"/>
</dbReference>
<evidence type="ECO:0000259" key="8">
    <source>
        <dbReference type="Pfam" id="PF07660"/>
    </source>
</evidence>
<organism evidence="10 11">
    <name type="scientific">Ravibacter arvi</name>
    <dbReference type="NCBI Taxonomy" id="2051041"/>
    <lineage>
        <taxon>Bacteria</taxon>
        <taxon>Pseudomonadati</taxon>
        <taxon>Bacteroidota</taxon>
        <taxon>Cytophagia</taxon>
        <taxon>Cytophagales</taxon>
        <taxon>Spirosomataceae</taxon>
        <taxon>Ravibacter</taxon>
    </lineage>
</organism>
<evidence type="ECO:0000256" key="4">
    <source>
        <dbReference type="ARBA" id="ARBA00022692"/>
    </source>
</evidence>
<dbReference type="InterPro" id="IPR023997">
    <property type="entry name" value="TonB-dep_OMP_SusC/RagA_CS"/>
</dbReference>
<dbReference type="InterPro" id="IPR036942">
    <property type="entry name" value="Beta-barrel_TonB_sf"/>
</dbReference>
<dbReference type="NCBIfam" id="TIGR04057">
    <property type="entry name" value="SusC_RagA_signa"/>
    <property type="match status" value="1"/>
</dbReference>
<reference evidence="11" key="1">
    <citation type="journal article" date="2019" name="Int. J. Syst. Evol. Microbiol.">
        <title>The Global Catalogue of Microorganisms (GCM) 10K type strain sequencing project: providing services to taxonomists for standard genome sequencing and annotation.</title>
        <authorList>
            <consortium name="The Broad Institute Genomics Platform"/>
            <consortium name="The Broad Institute Genome Sequencing Center for Infectious Disease"/>
            <person name="Wu L."/>
            <person name="Ma J."/>
        </authorList>
    </citation>
    <scope>NUCLEOTIDE SEQUENCE [LARGE SCALE GENOMIC DNA]</scope>
    <source>
        <strain evidence="11">JCM 31920</strain>
    </source>
</reference>
<keyword evidence="10" id="KW-0675">Receptor</keyword>
<feature type="domain" description="TonB-dependent receptor plug" evidence="9">
    <location>
        <begin position="201"/>
        <end position="307"/>
    </location>
</feature>
<sequence>MLGFFQANAGFLLQKLSLRFKNAPLEQVLKTLRKRSGHQFIYSNELIKKANPVSIDIDNGTLEDILKITFQNQPLTYEIIDQAIVVKAKTSGAAKTVERQDNTSSVKTATEVNGVVVDEKNEPLIGVSILVKGTQLGTTTDINGRFSLNVTGQNPVLVLSFVGFVTQEVEVGTKTELSITLQADNRTLEELVVVGYGTQKKVNLTGAVQNVKGEDLVRRNATNTSNALQGLVPGVSVTQSSGRPGADGATIRIRGTGSINSSAAPLILIDGVEGDMNNIDMNSIASISVLKDAASASIYGSRASNGVILITTKRADKGALKINYSGFAGVNTPTEMPDPLSAIEYMEAINVARANSNLAPQYSEELINKYKTEGADGLERYDTDWRKEVIRNNAFMQNHSVSMGAGTEKFRFFGNVGMFTQDGSIANNNYRRLTMRMNTDAQINKWLKIGTDLNLRSSKAERPAVDSPETIINKATTFVPVFSGINPDGTWGYGQNGDNPIASSRASGTHNETTPEMILKGFANITPLAGLDFLTSYSVRRLETKSDYFIRPYRTYENGVFKTTYPSGGTEKQEAWTQLITKQFNLQGSYEKQLGSHYLKLLAGIQTEDKAARSFAASRKGFAFPGYEDLNHGDVATSIGSGSHWDWGIFSQFNRINYNFKERYLLELTGRWDASSRFKKEYRWGFFPSASVGWRLSEENFFAPARGVVNDLKFRASYGTLGNQDIANGYFPYAATIAPSSGYWFDKLLTSSAIQTQVANEKISWEKSTQLNFGLDAELMSSQLVMSLDYYVRNINDMLQQFPIPAYVGLASPWENAGSMRNRGWDLSLTWRDRIGEVKYSVSANVSDVKNKIVNLYGKEYVTEKITREGDPIDSWYGYVAQGFFQNQSEIDNSPVYGERQNVKPGYIKYQDLSGPEGKPDGVINAFDRTIIGNPAPRYEYSLNLSAEWKGFDFTMFFQGVGKRDIFYSGGGARPFYVGRSMFRHQLDYWTETNRDAAFPILLIDGSGTNPNNIVSSFWVKSGAYARLKNAVLGYTLPASVTQKVKLGKARFYVSGQNLLTISNAYKGYDPENAVQGGSFYPVMRSLTAGLDIQF</sequence>
<dbReference type="Gene3D" id="2.40.170.20">
    <property type="entry name" value="TonB-dependent receptor, beta-barrel domain"/>
    <property type="match status" value="1"/>
</dbReference>
<evidence type="ECO:0000256" key="6">
    <source>
        <dbReference type="ARBA" id="ARBA00023237"/>
    </source>
</evidence>
<keyword evidence="4 7" id="KW-0812">Transmembrane</keyword>
<dbReference type="Pfam" id="PF07660">
    <property type="entry name" value="STN"/>
    <property type="match status" value="1"/>
</dbReference>
<feature type="domain" description="Secretin/TonB short N-terminal" evidence="8">
    <location>
        <begin position="39"/>
        <end position="89"/>
    </location>
</feature>
<dbReference type="Gene3D" id="2.60.40.1120">
    <property type="entry name" value="Carboxypeptidase-like, regulatory domain"/>
    <property type="match status" value="1"/>
</dbReference>
<evidence type="ECO:0000259" key="9">
    <source>
        <dbReference type="Pfam" id="PF07715"/>
    </source>
</evidence>
<dbReference type="InterPro" id="IPR039426">
    <property type="entry name" value="TonB-dep_rcpt-like"/>
</dbReference>
<dbReference type="InterPro" id="IPR023996">
    <property type="entry name" value="TonB-dep_OMP_SusC/RagA"/>
</dbReference>
<dbReference type="NCBIfam" id="TIGR04056">
    <property type="entry name" value="OMP_RagA_SusC"/>
    <property type="match status" value="1"/>
</dbReference>
<accession>A0ABP8M256</accession>
<dbReference type="InterPro" id="IPR012910">
    <property type="entry name" value="Plug_dom"/>
</dbReference>
<dbReference type="InterPro" id="IPR008969">
    <property type="entry name" value="CarboxyPept-like_regulatory"/>
</dbReference>
<gene>
    <name evidence="10" type="ORF">GCM10023091_27010</name>
</gene>
<dbReference type="SUPFAM" id="SSF49464">
    <property type="entry name" value="Carboxypeptidase regulatory domain-like"/>
    <property type="match status" value="1"/>
</dbReference>
<comment type="subcellular location">
    <subcellularLocation>
        <location evidence="1 7">Cell outer membrane</location>
        <topology evidence="1 7">Multi-pass membrane protein</topology>
    </subcellularLocation>
</comment>
<evidence type="ECO:0000256" key="2">
    <source>
        <dbReference type="ARBA" id="ARBA00022448"/>
    </source>
</evidence>
<dbReference type="Gene3D" id="3.55.50.30">
    <property type="match status" value="1"/>
</dbReference>
<keyword evidence="6 7" id="KW-0998">Cell outer membrane</keyword>
<dbReference type="Proteomes" id="UP001501508">
    <property type="component" value="Unassembled WGS sequence"/>
</dbReference>
<evidence type="ECO:0000256" key="7">
    <source>
        <dbReference type="PROSITE-ProRule" id="PRU01360"/>
    </source>
</evidence>
<name>A0ABP8M256_9BACT</name>
<keyword evidence="3 7" id="KW-1134">Transmembrane beta strand</keyword>
<evidence type="ECO:0000313" key="10">
    <source>
        <dbReference type="EMBL" id="GAA4441554.1"/>
    </source>
</evidence>
<evidence type="ECO:0000313" key="11">
    <source>
        <dbReference type="Proteomes" id="UP001501508"/>
    </source>
</evidence>
<protein>
    <submittedName>
        <fullName evidence="10">TonB-dependent receptor</fullName>
    </submittedName>
</protein>
<dbReference type="InterPro" id="IPR011662">
    <property type="entry name" value="Secretin/TonB_short_N"/>
</dbReference>
<dbReference type="PROSITE" id="PS52016">
    <property type="entry name" value="TONB_DEPENDENT_REC_3"/>
    <property type="match status" value="1"/>
</dbReference>
<evidence type="ECO:0000256" key="1">
    <source>
        <dbReference type="ARBA" id="ARBA00004571"/>
    </source>
</evidence>
<keyword evidence="5 7" id="KW-0472">Membrane</keyword>
<dbReference type="SUPFAM" id="SSF56935">
    <property type="entry name" value="Porins"/>
    <property type="match status" value="1"/>
</dbReference>
<keyword evidence="2 7" id="KW-0813">Transport</keyword>
<evidence type="ECO:0000256" key="5">
    <source>
        <dbReference type="ARBA" id="ARBA00023136"/>
    </source>
</evidence>
<proteinExistence type="inferred from homology"/>